<organism evidence="1 2">
    <name type="scientific">Ambispora gerdemannii</name>
    <dbReference type="NCBI Taxonomy" id="144530"/>
    <lineage>
        <taxon>Eukaryota</taxon>
        <taxon>Fungi</taxon>
        <taxon>Fungi incertae sedis</taxon>
        <taxon>Mucoromycota</taxon>
        <taxon>Glomeromycotina</taxon>
        <taxon>Glomeromycetes</taxon>
        <taxon>Archaeosporales</taxon>
        <taxon>Ambisporaceae</taxon>
        <taxon>Ambispora</taxon>
    </lineage>
</organism>
<reference evidence="1" key="1">
    <citation type="submission" date="2021-06" db="EMBL/GenBank/DDBJ databases">
        <authorList>
            <person name="Kallberg Y."/>
            <person name="Tangrot J."/>
            <person name="Rosling A."/>
        </authorList>
    </citation>
    <scope>NUCLEOTIDE SEQUENCE</scope>
    <source>
        <strain evidence="1">MT106</strain>
    </source>
</reference>
<gene>
    <name evidence="1" type="ORF">AGERDE_LOCUS6710</name>
</gene>
<comment type="caution">
    <text evidence="1">The sequence shown here is derived from an EMBL/GenBank/DDBJ whole genome shotgun (WGS) entry which is preliminary data.</text>
</comment>
<feature type="non-terminal residue" evidence="1">
    <location>
        <position position="59"/>
    </location>
</feature>
<dbReference type="AlphaFoldDB" id="A0A9N9FQ05"/>
<protein>
    <submittedName>
        <fullName evidence="1">7911_t:CDS:1</fullName>
    </submittedName>
</protein>
<evidence type="ECO:0000313" key="1">
    <source>
        <dbReference type="EMBL" id="CAG8551928.1"/>
    </source>
</evidence>
<keyword evidence="2" id="KW-1185">Reference proteome</keyword>
<sequence>MSKLMILMEKIYLPHVDVISTSSSSSIPPTKQTTAMLVLPILLNSYSEHDIIFFNNSDS</sequence>
<proteinExistence type="predicted"/>
<dbReference type="Proteomes" id="UP000789831">
    <property type="component" value="Unassembled WGS sequence"/>
</dbReference>
<evidence type="ECO:0000313" key="2">
    <source>
        <dbReference type="Proteomes" id="UP000789831"/>
    </source>
</evidence>
<accession>A0A9N9FQ05</accession>
<name>A0A9N9FQ05_9GLOM</name>
<dbReference type="EMBL" id="CAJVPL010001088">
    <property type="protein sequence ID" value="CAG8551928.1"/>
    <property type="molecule type" value="Genomic_DNA"/>
</dbReference>